<reference evidence="1 2" key="1">
    <citation type="submission" date="2021-06" db="EMBL/GenBank/DDBJ databases">
        <authorList>
            <person name="Jeong J.W."/>
        </authorList>
    </citation>
    <scope>NUCLEOTIDE SEQUENCE [LARGE SCALE GENOMIC DNA]</scope>
    <source>
        <strain evidence="1 2">MMS21-TAE1-1</strain>
    </source>
</reference>
<proteinExistence type="predicted"/>
<dbReference type="Pfam" id="PF12840">
    <property type="entry name" value="HTH_20"/>
    <property type="match status" value="1"/>
</dbReference>
<accession>A0ABS6I581</accession>
<keyword evidence="2" id="KW-1185">Reference proteome</keyword>
<evidence type="ECO:0000313" key="1">
    <source>
        <dbReference type="EMBL" id="MBU8865579.1"/>
    </source>
</evidence>
<dbReference type="CDD" id="cd00090">
    <property type="entry name" value="HTH_ARSR"/>
    <property type="match status" value="1"/>
</dbReference>
<sequence length="87" mass="9804">MNRTRTQILRFLIRRGPATRTILASELQTSKATIRRHLMLLELAGLVHDLDGERFAARPALIESQLIDLADQYSLQMPPTTPPLVQG</sequence>
<dbReference type="InterPro" id="IPR011991">
    <property type="entry name" value="ArsR-like_HTH"/>
</dbReference>
<organism evidence="1 2">
    <name type="scientific">Paenarthrobacter aromaticivorans</name>
    <dbReference type="NCBI Taxonomy" id="2849150"/>
    <lineage>
        <taxon>Bacteria</taxon>
        <taxon>Bacillati</taxon>
        <taxon>Actinomycetota</taxon>
        <taxon>Actinomycetes</taxon>
        <taxon>Micrococcales</taxon>
        <taxon>Micrococcaceae</taxon>
        <taxon>Paenarthrobacter</taxon>
    </lineage>
</organism>
<comment type="caution">
    <text evidence="1">The sequence shown here is derived from an EMBL/GenBank/DDBJ whole genome shotgun (WGS) entry which is preliminary data.</text>
</comment>
<gene>
    <name evidence="1" type="ORF">KSW38_04665</name>
</gene>
<dbReference type="Proteomes" id="UP000824166">
    <property type="component" value="Unassembled WGS sequence"/>
</dbReference>
<name>A0ABS6I581_9MICC</name>
<evidence type="ECO:0000313" key="2">
    <source>
        <dbReference type="Proteomes" id="UP000824166"/>
    </source>
</evidence>
<dbReference type="EMBL" id="JAHOPC010000002">
    <property type="protein sequence ID" value="MBU8865579.1"/>
    <property type="molecule type" value="Genomic_DNA"/>
</dbReference>
<protein>
    <submittedName>
        <fullName evidence="1">ArsR family transcriptional regulator</fullName>
    </submittedName>
</protein>